<dbReference type="Gene3D" id="3.40.50.1820">
    <property type="entry name" value="alpha/beta hydrolase"/>
    <property type="match status" value="1"/>
</dbReference>
<protein>
    <submittedName>
        <fullName evidence="3">Alpha/beta hydrolase</fullName>
    </submittedName>
</protein>
<gene>
    <name evidence="3" type="ORF">U3653_31215</name>
</gene>
<evidence type="ECO:0000313" key="4">
    <source>
        <dbReference type="Proteomes" id="UP001348098"/>
    </source>
</evidence>
<comment type="caution">
    <text evidence="3">The sequence shown here is derived from an EMBL/GenBank/DDBJ whole genome shotgun (WGS) entry which is preliminary data.</text>
</comment>
<proteinExistence type="predicted"/>
<dbReference type="InterPro" id="IPR050300">
    <property type="entry name" value="GDXG_lipolytic_enzyme"/>
</dbReference>
<dbReference type="EMBL" id="JAYKYQ010000019">
    <property type="protein sequence ID" value="MEB3514514.1"/>
    <property type="molecule type" value="Genomic_DNA"/>
</dbReference>
<keyword evidence="1 3" id="KW-0378">Hydrolase</keyword>
<sequence length="305" mass="32278">MPTDPARTLVFATRPEGPLLLDLYRPRHGASRLPHPVVVWVHGGGWFTGDRTLLPDPRPLLRRGIAVASIEYRLSGTALFPAQLHDVRDAIRFLRTGAADLSVDPRRIGVWGASAGGHLAVLAGLTGGIDALPGEENTGDSSVLAVADAYGPATLVPGVVPDGAQWSDRWPPEWRLIGGDPADLPDRARAASPLSVLSDLPAGAALPTFQIAHGTADRLVPDEHSRRLHAALGARSQLYLVDGYRHGFLNPPDRPDVPAGMDDGRLARERTAAAAHLTGGTTQTTTFGLDTIADFFAVTLTGEPA</sequence>
<dbReference type="InterPro" id="IPR049492">
    <property type="entry name" value="BD-FAE-like_dom"/>
</dbReference>
<dbReference type="Proteomes" id="UP001348098">
    <property type="component" value="Unassembled WGS sequence"/>
</dbReference>
<keyword evidence="4" id="KW-1185">Reference proteome</keyword>
<dbReference type="PANTHER" id="PTHR48081">
    <property type="entry name" value="AB HYDROLASE SUPERFAMILY PROTEIN C4A8.06C"/>
    <property type="match status" value="1"/>
</dbReference>
<evidence type="ECO:0000256" key="1">
    <source>
        <dbReference type="ARBA" id="ARBA00022801"/>
    </source>
</evidence>
<evidence type="ECO:0000313" key="3">
    <source>
        <dbReference type="EMBL" id="MEB3514514.1"/>
    </source>
</evidence>
<reference evidence="3 4" key="1">
    <citation type="submission" date="2023-12" db="EMBL/GenBank/DDBJ databases">
        <title>novel species in genus Nocarida.</title>
        <authorList>
            <person name="Li Z."/>
        </authorList>
    </citation>
    <scope>NUCLEOTIDE SEQUENCE [LARGE SCALE GENOMIC DNA]</scope>
    <source>
        <strain evidence="3 4">CDC186</strain>
    </source>
</reference>
<dbReference type="PANTHER" id="PTHR48081:SF13">
    <property type="entry name" value="ALPHA_BETA HYDROLASE"/>
    <property type="match status" value="1"/>
</dbReference>
<organism evidence="3 4">
    <name type="scientific">Nocardia implantans</name>
    <dbReference type="NCBI Taxonomy" id="3108168"/>
    <lineage>
        <taxon>Bacteria</taxon>
        <taxon>Bacillati</taxon>
        <taxon>Actinomycetota</taxon>
        <taxon>Actinomycetes</taxon>
        <taxon>Mycobacteriales</taxon>
        <taxon>Nocardiaceae</taxon>
        <taxon>Nocardia</taxon>
    </lineage>
</organism>
<evidence type="ECO:0000259" key="2">
    <source>
        <dbReference type="Pfam" id="PF20434"/>
    </source>
</evidence>
<dbReference type="SUPFAM" id="SSF53474">
    <property type="entry name" value="alpha/beta-Hydrolases"/>
    <property type="match status" value="1"/>
</dbReference>
<dbReference type="Pfam" id="PF20434">
    <property type="entry name" value="BD-FAE"/>
    <property type="match status" value="1"/>
</dbReference>
<dbReference type="RefSeq" id="WP_195083290.1">
    <property type="nucleotide sequence ID" value="NZ_JAYESH010000002.1"/>
</dbReference>
<dbReference type="GO" id="GO:0016787">
    <property type="term" value="F:hydrolase activity"/>
    <property type="evidence" value="ECO:0007669"/>
    <property type="project" value="UniProtKB-KW"/>
</dbReference>
<accession>A0ABU6B487</accession>
<feature type="domain" description="BD-FAE-like" evidence="2">
    <location>
        <begin position="21"/>
        <end position="232"/>
    </location>
</feature>
<dbReference type="InterPro" id="IPR029058">
    <property type="entry name" value="AB_hydrolase_fold"/>
</dbReference>
<name>A0ABU6B487_9NOCA</name>